<feature type="binding site" evidence="15">
    <location>
        <position position="81"/>
    </location>
    <ligand>
        <name>Mg(2+)</name>
        <dbReference type="ChEBI" id="CHEBI:18420"/>
    </ligand>
</feature>
<dbReference type="SUPFAM" id="SSF52016">
    <property type="entry name" value="LeuD/IlvD-like"/>
    <property type="match status" value="1"/>
</dbReference>
<feature type="domain" description="Dihydroxy-acid/6-phosphogluconate dehydratase C-terminal" evidence="17">
    <location>
        <begin position="408"/>
        <end position="605"/>
    </location>
</feature>
<dbReference type="EMBL" id="JAIGNK010000001">
    <property type="protein sequence ID" value="MBX7457489.1"/>
    <property type="molecule type" value="Genomic_DNA"/>
</dbReference>
<dbReference type="Gene3D" id="3.50.30.80">
    <property type="entry name" value="IlvD/EDD C-terminal domain-like"/>
    <property type="match status" value="1"/>
</dbReference>
<feature type="binding site" description="via carbamate group" evidence="15">
    <location>
        <position position="124"/>
    </location>
    <ligand>
        <name>Mg(2+)</name>
        <dbReference type="ChEBI" id="CHEBI:18420"/>
    </ligand>
</feature>
<dbReference type="Pfam" id="PF24877">
    <property type="entry name" value="ILV_EDD_C"/>
    <property type="match status" value="1"/>
</dbReference>
<evidence type="ECO:0000256" key="9">
    <source>
        <dbReference type="ARBA" id="ARBA00023239"/>
    </source>
</evidence>
<protein>
    <recommendedName>
        <fullName evidence="14 15">Dihydroxy-acid dehydratase</fullName>
        <shortName evidence="15">DAD</shortName>
        <ecNumber evidence="14 15">4.2.1.9</ecNumber>
    </recommendedName>
</protein>
<evidence type="ECO:0000259" key="16">
    <source>
        <dbReference type="Pfam" id="PF00920"/>
    </source>
</evidence>
<keyword evidence="4 15" id="KW-0001">2Fe-2S</keyword>
<dbReference type="GO" id="GO:0004160">
    <property type="term" value="F:dihydroxy-acid dehydratase activity"/>
    <property type="evidence" value="ECO:0007669"/>
    <property type="project" value="UniProtKB-EC"/>
</dbReference>
<gene>
    <name evidence="15 18" type="primary">ilvD</name>
    <name evidence="18" type="ORF">K3152_04445</name>
</gene>
<dbReference type="EC" id="4.2.1.9" evidence="14 15"/>
<comment type="pathway">
    <text evidence="12 15">Amino-acid biosynthesis; L-valine biosynthesis; L-valine from pyruvate: step 3/4.</text>
</comment>
<keyword evidence="8 15" id="KW-0411">Iron-sulfur</keyword>
<comment type="similarity">
    <text evidence="2 15">Belongs to the IlvD/Edd family.</text>
</comment>
<dbReference type="PROSITE" id="PS00887">
    <property type="entry name" value="ILVD_EDD_2"/>
    <property type="match status" value="1"/>
</dbReference>
<dbReference type="InterPro" id="IPR000581">
    <property type="entry name" value="ILV_EDD_N"/>
</dbReference>
<comment type="caution">
    <text evidence="15">Lacks conserved residue(s) required for the propagation of feature annotation.</text>
</comment>
<comment type="function">
    <text evidence="15">Functions in the biosynthesis of branched-chain amino acids. Catalyzes the dehydration of (2R,3R)-2,3-dihydroxy-3-methylpentanoate (2,3-dihydroxy-3-methylvalerate) into 2-oxo-3-methylpentanoate (2-oxo-3-methylvalerate) and of (2R)-2,3-dihydroxy-3-methylbutanoate (2,3-dihydroxyisovalerate) into 2-oxo-3-methylbutanoate (2-oxoisovalerate), the penultimate precursor to L-isoleucine and L-valine, respectively.</text>
</comment>
<evidence type="ECO:0000256" key="10">
    <source>
        <dbReference type="ARBA" id="ARBA00023304"/>
    </source>
</evidence>
<dbReference type="InterPro" id="IPR020558">
    <property type="entry name" value="DiOHA_6PGluconate_deHydtase_CS"/>
</dbReference>
<keyword evidence="9 15" id="KW-0456">Lyase</keyword>
<evidence type="ECO:0000313" key="19">
    <source>
        <dbReference type="Proteomes" id="UP000783253"/>
    </source>
</evidence>
<comment type="caution">
    <text evidence="18">The sequence shown here is derived from an EMBL/GenBank/DDBJ whole genome shotgun (WGS) entry which is preliminary data.</text>
</comment>
<feature type="modified residue" description="N6-carboxylysine" evidence="15">
    <location>
        <position position="124"/>
    </location>
</feature>
<evidence type="ECO:0000256" key="3">
    <source>
        <dbReference type="ARBA" id="ARBA00022605"/>
    </source>
</evidence>
<evidence type="ECO:0000256" key="1">
    <source>
        <dbReference type="ARBA" id="ARBA00001946"/>
    </source>
</evidence>
<feature type="binding site" evidence="15">
    <location>
        <position position="123"/>
    </location>
    <ligand>
        <name>Mg(2+)</name>
        <dbReference type="ChEBI" id="CHEBI:18420"/>
    </ligand>
</feature>
<comment type="subunit">
    <text evidence="15">Homodimer.</text>
</comment>
<keyword evidence="5 15" id="KW-0479">Metal-binding</keyword>
<dbReference type="InterPro" id="IPR004404">
    <property type="entry name" value="DihydroxyA_deHydtase"/>
</dbReference>
<dbReference type="PANTHER" id="PTHR43661:SF3">
    <property type="entry name" value="D-XYLONATE DEHYDRATASE YAGF-RELATED"/>
    <property type="match status" value="1"/>
</dbReference>
<dbReference type="InterPro" id="IPR037237">
    <property type="entry name" value="IlvD/EDD_N"/>
</dbReference>
<dbReference type="NCBIfam" id="NF009103">
    <property type="entry name" value="PRK12448.1"/>
    <property type="match status" value="1"/>
</dbReference>
<comment type="cofactor">
    <cofactor evidence="15">
        <name>[2Fe-2S] cluster</name>
        <dbReference type="ChEBI" id="CHEBI:190135"/>
    </cofactor>
    <text evidence="15">Binds 1 [2Fe-2S] cluster per subunit. This cluster acts as a Lewis acid cofactor.</text>
</comment>
<dbReference type="PANTHER" id="PTHR43661">
    <property type="entry name" value="D-XYLONATE DEHYDRATASE"/>
    <property type="match status" value="1"/>
</dbReference>
<keyword evidence="3 15" id="KW-0028">Amino-acid biosynthesis</keyword>
<dbReference type="RefSeq" id="WP_221572791.1">
    <property type="nucleotide sequence ID" value="NZ_JAIGNK010000001.1"/>
</dbReference>
<feature type="binding site" evidence="15">
    <location>
        <position position="491"/>
    </location>
    <ligand>
        <name>Mg(2+)</name>
        <dbReference type="ChEBI" id="CHEBI:18420"/>
    </ligand>
</feature>
<dbReference type="HAMAP" id="MF_00012">
    <property type="entry name" value="IlvD"/>
    <property type="match status" value="1"/>
</dbReference>
<evidence type="ECO:0000256" key="11">
    <source>
        <dbReference type="ARBA" id="ARBA00029304"/>
    </source>
</evidence>
<dbReference type="InterPro" id="IPR042096">
    <property type="entry name" value="Dihydro-acid_dehy_C"/>
</dbReference>
<evidence type="ECO:0000256" key="14">
    <source>
        <dbReference type="ARBA" id="ARBA00029490"/>
    </source>
</evidence>
<comment type="catalytic activity">
    <reaction evidence="11">
        <text>(2R)-2,3-dihydroxy-3-methylbutanoate = 3-methyl-2-oxobutanoate + H2O</text>
        <dbReference type="Rhea" id="RHEA:24809"/>
        <dbReference type="ChEBI" id="CHEBI:11851"/>
        <dbReference type="ChEBI" id="CHEBI:15377"/>
        <dbReference type="ChEBI" id="CHEBI:49072"/>
        <dbReference type="EC" id="4.2.1.9"/>
    </reaction>
    <physiologicalReaction direction="left-to-right" evidence="11">
        <dbReference type="Rhea" id="RHEA:24810"/>
    </physiologicalReaction>
</comment>
<dbReference type="InterPro" id="IPR056740">
    <property type="entry name" value="ILV_EDD_C"/>
</dbReference>
<proteinExistence type="inferred from homology"/>
<sequence length="615" mass="65448">MPHYRSRTTTHGRNMAGARGLWRATGMKDEDFGKPIIAVVNSFTQFVPGHVHLKDLGQLVAREIEAAGGVAKEFNTIAVDDGIAMGHDGMLYSLPSRDLIADSVEYMVNAHCADAMVCISNCDKITPGMLMAAMRLNIPVVFVSGGPMEAGKVVVKGKEVALDLVDAMVAAADESYTDEEVTAIERSACPTCGSCSGMFTANSMNCLTEALGLSLPGNGSTLATHADRKGLFERAGRLSVTLAKRYYEEDDESVLPRSIATFEAFENAMSLDIAMGGSTNTVLHLLAAAHEARIDFTMADIDRLSRKVPCLSKVAPAKSDVHMEDVHRAGGIMSILGELERAGLLHTALPTVHSPTMGDALDDWDIGRTQNNKVREFYSAAPGGVPTQTAFSQSARWESLDLDREGGVIRSAEHAFSKDGGLAVLYGNIARDGCIVKTAGVDESILTFSGPAKVYESQDDAVTAILTGQVVEGDVVVIRYEGPRGGPGMQEMLYPTSYLKSKGLGAACALLTDGRFSGGTSGLSIGHVSPEAAEGGEIGLVEDGDLIEISIPERTINLAVSDEVLAERRAAREEKGWEPANPRPRKISPALEAYAAMTTSAARGAIRDVSQLKRR</sequence>
<dbReference type="PROSITE" id="PS00886">
    <property type="entry name" value="ILVD_EDD_1"/>
    <property type="match status" value="1"/>
</dbReference>
<accession>A0ABS7IVJ0</accession>
<feature type="active site" description="Proton acceptor" evidence="15">
    <location>
        <position position="517"/>
    </location>
</feature>
<evidence type="ECO:0000256" key="5">
    <source>
        <dbReference type="ARBA" id="ARBA00022723"/>
    </source>
</evidence>
<evidence type="ECO:0000256" key="8">
    <source>
        <dbReference type="ARBA" id="ARBA00023014"/>
    </source>
</evidence>
<comment type="cofactor">
    <cofactor evidence="1 15">
        <name>Mg(2+)</name>
        <dbReference type="ChEBI" id="CHEBI:18420"/>
    </cofactor>
</comment>
<comment type="catalytic activity">
    <reaction evidence="15">
        <text>(2R,3R)-2,3-dihydroxy-3-methylpentanoate = (S)-3-methyl-2-oxopentanoate + H2O</text>
        <dbReference type="Rhea" id="RHEA:27694"/>
        <dbReference type="ChEBI" id="CHEBI:15377"/>
        <dbReference type="ChEBI" id="CHEBI:35146"/>
        <dbReference type="ChEBI" id="CHEBI:49258"/>
        <dbReference type="EC" id="4.2.1.9"/>
    </reaction>
</comment>
<keyword evidence="6 15" id="KW-0460">Magnesium</keyword>
<keyword evidence="7 15" id="KW-0408">Iron</keyword>
<dbReference type="NCBIfam" id="TIGR00110">
    <property type="entry name" value="ilvD"/>
    <property type="match status" value="1"/>
</dbReference>
<evidence type="ECO:0000256" key="13">
    <source>
        <dbReference type="ARBA" id="ARBA00029437"/>
    </source>
</evidence>
<dbReference type="SUPFAM" id="SSF143975">
    <property type="entry name" value="IlvD/EDD N-terminal domain-like"/>
    <property type="match status" value="1"/>
</dbReference>
<evidence type="ECO:0000313" key="18">
    <source>
        <dbReference type="EMBL" id="MBX7457489.1"/>
    </source>
</evidence>
<dbReference type="Proteomes" id="UP000783253">
    <property type="component" value="Unassembled WGS sequence"/>
</dbReference>
<keyword evidence="10 15" id="KW-0100">Branched-chain amino acid biosynthesis</keyword>
<evidence type="ECO:0000256" key="6">
    <source>
        <dbReference type="ARBA" id="ARBA00022842"/>
    </source>
</evidence>
<feature type="domain" description="Dihydroxy-acid/6-phosphogluconate dehydratase N-terminal" evidence="16">
    <location>
        <begin position="34"/>
        <end position="359"/>
    </location>
</feature>
<keyword evidence="19" id="KW-1185">Reference proteome</keyword>
<evidence type="ECO:0000256" key="2">
    <source>
        <dbReference type="ARBA" id="ARBA00006486"/>
    </source>
</evidence>
<evidence type="ECO:0000256" key="7">
    <source>
        <dbReference type="ARBA" id="ARBA00023004"/>
    </source>
</evidence>
<evidence type="ECO:0000256" key="12">
    <source>
        <dbReference type="ARBA" id="ARBA00029436"/>
    </source>
</evidence>
<evidence type="ECO:0000256" key="4">
    <source>
        <dbReference type="ARBA" id="ARBA00022714"/>
    </source>
</evidence>
<evidence type="ECO:0000256" key="15">
    <source>
        <dbReference type="HAMAP-Rule" id="MF_00012"/>
    </source>
</evidence>
<comment type="pathway">
    <text evidence="13 15">Amino-acid biosynthesis; L-isoleucine biosynthesis; L-isoleucine from 2-oxobutanoate: step 3/4.</text>
</comment>
<dbReference type="Pfam" id="PF00920">
    <property type="entry name" value="ILVD_EDD_N"/>
    <property type="match status" value="1"/>
</dbReference>
<evidence type="ECO:0000259" key="17">
    <source>
        <dbReference type="Pfam" id="PF24877"/>
    </source>
</evidence>
<name>A0ABS7IVJ0_9SPHN</name>
<reference evidence="18 19" key="1">
    <citation type="submission" date="2021-08" db="EMBL/GenBank/DDBJ databases">
        <title>Comparative Genomics Analysis of the Genus Qipengyuania Reveals Extensive Genetic Diversity and Metabolic Versatility, Including the Description of Fifteen Novel Species.</title>
        <authorList>
            <person name="Liu Y."/>
        </authorList>
    </citation>
    <scope>NUCLEOTIDE SEQUENCE [LARGE SCALE GENOMIC DNA]</scope>
    <source>
        <strain evidence="18 19">1NDH17</strain>
    </source>
</reference>
<organism evidence="18 19">
    <name type="scientific">Qipengyuania polymorpha</name>
    <dbReference type="NCBI Taxonomy" id="2867234"/>
    <lineage>
        <taxon>Bacteria</taxon>
        <taxon>Pseudomonadati</taxon>
        <taxon>Pseudomonadota</taxon>
        <taxon>Alphaproteobacteria</taxon>
        <taxon>Sphingomonadales</taxon>
        <taxon>Erythrobacteraceae</taxon>
        <taxon>Qipengyuania</taxon>
    </lineage>
</organism>